<dbReference type="EMBL" id="CAJVCH010094029">
    <property type="protein sequence ID" value="CAG7722957.1"/>
    <property type="molecule type" value="Genomic_DNA"/>
</dbReference>
<name>A0A8J2NRE2_9HEXA</name>
<proteinExistence type="predicted"/>
<dbReference type="Proteomes" id="UP000708208">
    <property type="component" value="Unassembled WGS sequence"/>
</dbReference>
<keyword evidence="2" id="KW-1185">Reference proteome</keyword>
<reference evidence="1" key="1">
    <citation type="submission" date="2021-06" db="EMBL/GenBank/DDBJ databases">
        <authorList>
            <person name="Hodson N. C."/>
            <person name="Mongue J. A."/>
            <person name="Jaron S. K."/>
        </authorList>
    </citation>
    <scope>NUCLEOTIDE SEQUENCE</scope>
</reference>
<gene>
    <name evidence="1" type="ORF">AFUS01_LOCUS12066</name>
</gene>
<comment type="caution">
    <text evidence="1">The sequence shown here is derived from an EMBL/GenBank/DDBJ whole genome shotgun (WGS) entry which is preliminary data.</text>
</comment>
<sequence>MAQVEVDQHYLDEHNAKSKKRSAPLNCNLAGLNKKSEDYKTSNYGSYYSTCFGNKKSRRMGIQEWLHEYFWTTCWIIYMGGESGNQSEKGFLNLLNWKDKSAGVIGDGIALPEEHIPGLLLALSEYM</sequence>
<accession>A0A8J2NRE2</accession>
<protein>
    <submittedName>
        <fullName evidence="1">Uncharacterized protein</fullName>
    </submittedName>
</protein>
<evidence type="ECO:0000313" key="1">
    <source>
        <dbReference type="EMBL" id="CAG7722957.1"/>
    </source>
</evidence>
<organism evidence="1 2">
    <name type="scientific">Allacma fusca</name>
    <dbReference type="NCBI Taxonomy" id="39272"/>
    <lineage>
        <taxon>Eukaryota</taxon>
        <taxon>Metazoa</taxon>
        <taxon>Ecdysozoa</taxon>
        <taxon>Arthropoda</taxon>
        <taxon>Hexapoda</taxon>
        <taxon>Collembola</taxon>
        <taxon>Symphypleona</taxon>
        <taxon>Sminthuridae</taxon>
        <taxon>Allacma</taxon>
    </lineage>
</organism>
<evidence type="ECO:0000313" key="2">
    <source>
        <dbReference type="Proteomes" id="UP000708208"/>
    </source>
</evidence>
<dbReference type="AlphaFoldDB" id="A0A8J2NRE2"/>